<dbReference type="InterPro" id="IPR036388">
    <property type="entry name" value="WH-like_DNA-bd_sf"/>
</dbReference>
<dbReference type="EMBL" id="RQXV01000001">
    <property type="protein sequence ID" value="RRD01801.1"/>
    <property type="molecule type" value="Genomic_DNA"/>
</dbReference>
<evidence type="ECO:0000256" key="3">
    <source>
        <dbReference type="ARBA" id="ARBA00023125"/>
    </source>
</evidence>
<dbReference type="InterPro" id="IPR005119">
    <property type="entry name" value="LysR_subst-bd"/>
</dbReference>
<dbReference type="CDD" id="cd08422">
    <property type="entry name" value="PBP2_CrgA_like"/>
    <property type="match status" value="1"/>
</dbReference>
<dbReference type="FunFam" id="1.10.10.10:FF:000001">
    <property type="entry name" value="LysR family transcriptional regulator"/>
    <property type="match status" value="1"/>
</dbReference>
<evidence type="ECO:0000313" key="7">
    <source>
        <dbReference type="Proteomes" id="UP000267535"/>
    </source>
</evidence>
<comment type="caution">
    <text evidence="6">The sequence shown here is derived from an EMBL/GenBank/DDBJ whole genome shotgun (WGS) entry which is preliminary data.</text>
</comment>
<dbReference type="InterPro" id="IPR036390">
    <property type="entry name" value="WH_DNA-bd_sf"/>
</dbReference>
<evidence type="ECO:0000256" key="2">
    <source>
        <dbReference type="ARBA" id="ARBA00023015"/>
    </source>
</evidence>
<dbReference type="PANTHER" id="PTHR30537:SF35">
    <property type="entry name" value="TRANSCRIPTIONAL REGULATORY PROTEIN"/>
    <property type="match status" value="1"/>
</dbReference>
<dbReference type="Gene3D" id="3.40.190.290">
    <property type="match status" value="1"/>
</dbReference>
<accession>A0A3P1SX70</accession>
<dbReference type="OrthoDB" id="9815676at2"/>
<protein>
    <submittedName>
        <fullName evidence="6">LysR family transcriptional regulator</fullName>
    </submittedName>
</protein>
<evidence type="ECO:0000259" key="5">
    <source>
        <dbReference type="PROSITE" id="PS50931"/>
    </source>
</evidence>
<keyword evidence="7" id="KW-1185">Reference proteome</keyword>
<gene>
    <name evidence="6" type="ORF">EHS89_00385</name>
</gene>
<dbReference type="GO" id="GO:0006351">
    <property type="term" value="P:DNA-templated transcription"/>
    <property type="evidence" value="ECO:0007669"/>
    <property type="project" value="TreeGrafter"/>
</dbReference>
<dbReference type="InterPro" id="IPR000847">
    <property type="entry name" value="LysR_HTH_N"/>
</dbReference>
<proteinExistence type="inferred from homology"/>
<dbReference type="GO" id="GO:0003700">
    <property type="term" value="F:DNA-binding transcription factor activity"/>
    <property type="evidence" value="ECO:0007669"/>
    <property type="project" value="InterPro"/>
</dbReference>
<dbReference type="FunFam" id="3.40.190.290:FF:000001">
    <property type="entry name" value="Transcriptional regulator, LysR family"/>
    <property type="match status" value="1"/>
</dbReference>
<dbReference type="SUPFAM" id="SSF46785">
    <property type="entry name" value="Winged helix' DNA-binding domain"/>
    <property type="match status" value="1"/>
</dbReference>
<dbReference type="AlphaFoldDB" id="A0A3P1SX70"/>
<evidence type="ECO:0000256" key="4">
    <source>
        <dbReference type="ARBA" id="ARBA00023163"/>
    </source>
</evidence>
<organism evidence="6 7">
    <name type="scientific">Amphritea balenae</name>
    <dbReference type="NCBI Taxonomy" id="452629"/>
    <lineage>
        <taxon>Bacteria</taxon>
        <taxon>Pseudomonadati</taxon>
        <taxon>Pseudomonadota</taxon>
        <taxon>Gammaproteobacteria</taxon>
        <taxon>Oceanospirillales</taxon>
        <taxon>Oceanospirillaceae</taxon>
        <taxon>Amphritea</taxon>
    </lineage>
</organism>
<dbReference type="Gene3D" id="1.10.10.10">
    <property type="entry name" value="Winged helix-like DNA-binding domain superfamily/Winged helix DNA-binding domain"/>
    <property type="match status" value="1"/>
</dbReference>
<dbReference type="PROSITE" id="PS50931">
    <property type="entry name" value="HTH_LYSR"/>
    <property type="match status" value="1"/>
</dbReference>
<sequence>MDRITAANVYVAIVERGSLTAAAESLDMSRSMVTRYLAEIEDWAGARLLHRSTRRLSLTPAGEQVQKYCRQLLSIAEQLSNSFDIEEAPLQGRLRISCPPSLGQDILIPVFKTYLERYPGVDIDLHVSNQAVNLIEERIDLAIRITNELDPNLIARKLGECASVVCTAPDYLDRVGTPSQLEDLTELNCMTYSRFGKSLWLFDHQEGVSSIPVSGNLTANDPSALLQAALDGIGISMQPEYSVLAHIEAGRLVRLLPDYQPQVLGIYGLYSSRQHMSKALRAMIDMLVESLA</sequence>
<comment type="similarity">
    <text evidence="1">Belongs to the LysR transcriptional regulatory family.</text>
</comment>
<dbReference type="SUPFAM" id="SSF53850">
    <property type="entry name" value="Periplasmic binding protein-like II"/>
    <property type="match status" value="1"/>
</dbReference>
<dbReference type="Proteomes" id="UP000267535">
    <property type="component" value="Unassembled WGS sequence"/>
</dbReference>
<keyword evidence="4" id="KW-0804">Transcription</keyword>
<feature type="domain" description="HTH lysR-type" evidence="5">
    <location>
        <begin position="1"/>
        <end position="59"/>
    </location>
</feature>
<dbReference type="InterPro" id="IPR058163">
    <property type="entry name" value="LysR-type_TF_proteobact-type"/>
</dbReference>
<name>A0A3P1SX70_9GAMM</name>
<reference evidence="6 7" key="1">
    <citation type="submission" date="2018-11" db="EMBL/GenBank/DDBJ databases">
        <title>The draft genome sequence of Amphritea balenae JAMM 1525T.</title>
        <authorList>
            <person name="Fang Z."/>
            <person name="Zhang Y."/>
            <person name="Han X."/>
        </authorList>
    </citation>
    <scope>NUCLEOTIDE SEQUENCE [LARGE SCALE GENOMIC DNA]</scope>
    <source>
        <strain evidence="6 7">JAMM 1525</strain>
    </source>
</reference>
<dbReference type="PANTHER" id="PTHR30537">
    <property type="entry name" value="HTH-TYPE TRANSCRIPTIONAL REGULATOR"/>
    <property type="match status" value="1"/>
</dbReference>
<keyword evidence="3" id="KW-0238">DNA-binding</keyword>
<evidence type="ECO:0000256" key="1">
    <source>
        <dbReference type="ARBA" id="ARBA00009437"/>
    </source>
</evidence>
<dbReference type="GO" id="GO:0043565">
    <property type="term" value="F:sequence-specific DNA binding"/>
    <property type="evidence" value="ECO:0007669"/>
    <property type="project" value="TreeGrafter"/>
</dbReference>
<evidence type="ECO:0000313" key="6">
    <source>
        <dbReference type="EMBL" id="RRD01801.1"/>
    </source>
</evidence>
<dbReference type="Pfam" id="PF03466">
    <property type="entry name" value="LysR_substrate"/>
    <property type="match status" value="1"/>
</dbReference>
<dbReference type="Pfam" id="PF00126">
    <property type="entry name" value="HTH_1"/>
    <property type="match status" value="1"/>
</dbReference>
<keyword evidence="2" id="KW-0805">Transcription regulation</keyword>